<evidence type="ECO:0000256" key="4">
    <source>
        <dbReference type="ARBA" id="ARBA00022989"/>
    </source>
</evidence>
<feature type="compositionally biased region" description="Basic and acidic residues" evidence="6">
    <location>
        <begin position="9"/>
        <end position="18"/>
    </location>
</feature>
<dbReference type="OrthoDB" id="419616at2759"/>
<feature type="transmembrane region" description="Helical" evidence="7">
    <location>
        <begin position="204"/>
        <end position="228"/>
    </location>
</feature>
<feature type="domain" description="Major facilitator superfamily (MFS) profile" evidence="8">
    <location>
        <begin position="33"/>
        <end position="467"/>
    </location>
</feature>
<protein>
    <submittedName>
        <fullName evidence="9">Major facilitator superfamily multidrug-resistance, DHA1 sub-family</fullName>
    </submittedName>
</protein>
<keyword evidence="10" id="KW-1185">Reference proteome</keyword>
<feature type="transmembrane region" description="Helical" evidence="7">
    <location>
        <begin position="105"/>
        <end position="124"/>
    </location>
</feature>
<feature type="transmembrane region" description="Helical" evidence="7">
    <location>
        <begin position="29"/>
        <end position="51"/>
    </location>
</feature>
<evidence type="ECO:0000259" key="8">
    <source>
        <dbReference type="PROSITE" id="PS50850"/>
    </source>
</evidence>
<dbReference type="InterPro" id="IPR011701">
    <property type="entry name" value="MFS"/>
</dbReference>
<organism evidence="9 10">
    <name type="scientific">Dendrothele bispora (strain CBS 962.96)</name>
    <dbReference type="NCBI Taxonomy" id="1314807"/>
    <lineage>
        <taxon>Eukaryota</taxon>
        <taxon>Fungi</taxon>
        <taxon>Dikarya</taxon>
        <taxon>Basidiomycota</taxon>
        <taxon>Agaricomycotina</taxon>
        <taxon>Agaricomycetes</taxon>
        <taxon>Agaricomycetidae</taxon>
        <taxon>Agaricales</taxon>
        <taxon>Agaricales incertae sedis</taxon>
        <taxon>Dendrothele</taxon>
    </lineage>
</organism>
<feature type="transmembrane region" description="Helical" evidence="7">
    <location>
        <begin position="328"/>
        <end position="349"/>
    </location>
</feature>
<feature type="transmembrane region" description="Helical" evidence="7">
    <location>
        <begin position="71"/>
        <end position="93"/>
    </location>
</feature>
<gene>
    <name evidence="9" type="ORF">K435DRAFT_815173</name>
</gene>
<dbReference type="SUPFAM" id="SSF103473">
    <property type="entry name" value="MFS general substrate transporter"/>
    <property type="match status" value="1"/>
</dbReference>
<evidence type="ECO:0000256" key="5">
    <source>
        <dbReference type="ARBA" id="ARBA00023136"/>
    </source>
</evidence>
<keyword evidence="2" id="KW-0813">Transport</keyword>
<dbReference type="PROSITE" id="PS50850">
    <property type="entry name" value="MFS"/>
    <property type="match status" value="1"/>
</dbReference>
<dbReference type="InterPro" id="IPR020846">
    <property type="entry name" value="MFS_dom"/>
</dbReference>
<feature type="transmembrane region" description="Helical" evidence="7">
    <location>
        <begin position="263"/>
        <end position="285"/>
    </location>
</feature>
<evidence type="ECO:0000256" key="1">
    <source>
        <dbReference type="ARBA" id="ARBA00004141"/>
    </source>
</evidence>
<evidence type="ECO:0000256" key="2">
    <source>
        <dbReference type="ARBA" id="ARBA00022448"/>
    </source>
</evidence>
<dbReference type="PANTHER" id="PTHR23504">
    <property type="entry name" value="MAJOR FACILITATOR SUPERFAMILY DOMAIN-CONTAINING PROTEIN 10"/>
    <property type="match status" value="1"/>
</dbReference>
<dbReference type="Proteomes" id="UP000297245">
    <property type="component" value="Unassembled WGS sequence"/>
</dbReference>
<dbReference type="CDD" id="cd17330">
    <property type="entry name" value="MFS_SLC46_TetA_like"/>
    <property type="match status" value="1"/>
</dbReference>
<reference evidence="9 10" key="1">
    <citation type="journal article" date="2019" name="Nat. Ecol. Evol.">
        <title>Megaphylogeny resolves global patterns of mushroom evolution.</title>
        <authorList>
            <person name="Varga T."/>
            <person name="Krizsan K."/>
            <person name="Foldi C."/>
            <person name="Dima B."/>
            <person name="Sanchez-Garcia M."/>
            <person name="Sanchez-Ramirez S."/>
            <person name="Szollosi G.J."/>
            <person name="Szarkandi J.G."/>
            <person name="Papp V."/>
            <person name="Albert L."/>
            <person name="Andreopoulos W."/>
            <person name="Angelini C."/>
            <person name="Antonin V."/>
            <person name="Barry K.W."/>
            <person name="Bougher N.L."/>
            <person name="Buchanan P."/>
            <person name="Buyck B."/>
            <person name="Bense V."/>
            <person name="Catcheside P."/>
            <person name="Chovatia M."/>
            <person name="Cooper J."/>
            <person name="Damon W."/>
            <person name="Desjardin D."/>
            <person name="Finy P."/>
            <person name="Geml J."/>
            <person name="Haridas S."/>
            <person name="Hughes K."/>
            <person name="Justo A."/>
            <person name="Karasinski D."/>
            <person name="Kautmanova I."/>
            <person name="Kiss B."/>
            <person name="Kocsube S."/>
            <person name="Kotiranta H."/>
            <person name="LaButti K.M."/>
            <person name="Lechner B.E."/>
            <person name="Liimatainen K."/>
            <person name="Lipzen A."/>
            <person name="Lukacs Z."/>
            <person name="Mihaltcheva S."/>
            <person name="Morgado L.N."/>
            <person name="Niskanen T."/>
            <person name="Noordeloos M.E."/>
            <person name="Ohm R.A."/>
            <person name="Ortiz-Santana B."/>
            <person name="Ovrebo C."/>
            <person name="Racz N."/>
            <person name="Riley R."/>
            <person name="Savchenko A."/>
            <person name="Shiryaev A."/>
            <person name="Soop K."/>
            <person name="Spirin V."/>
            <person name="Szebenyi C."/>
            <person name="Tomsovsky M."/>
            <person name="Tulloss R.E."/>
            <person name="Uehling J."/>
            <person name="Grigoriev I.V."/>
            <person name="Vagvolgyi C."/>
            <person name="Papp T."/>
            <person name="Martin F.M."/>
            <person name="Miettinen O."/>
            <person name="Hibbett D.S."/>
            <person name="Nagy L.G."/>
        </authorList>
    </citation>
    <scope>NUCLEOTIDE SEQUENCE [LARGE SCALE GENOMIC DNA]</scope>
    <source>
        <strain evidence="9 10">CBS 962.96</strain>
    </source>
</reference>
<dbReference type="InterPro" id="IPR036259">
    <property type="entry name" value="MFS_trans_sf"/>
</dbReference>
<keyword evidence="3 7" id="KW-0812">Transmembrane</keyword>
<dbReference type="InterPro" id="IPR001958">
    <property type="entry name" value="Tet-R_TetA/multi-R_MdtG-like"/>
</dbReference>
<feature type="transmembrane region" description="Helical" evidence="7">
    <location>
        <begin position="297"/>
        <end position="316"/>
    </location>
</feature>
<dbReference type="EMBL" id="ML179036">
    <property type="protein sequence ID" value="THV07911.1"/>
    <property type="molecule type" value="Genomic_DNA"/>
</dbReference>
<dbReference type="AlphaFoldDB" id="A0A4S8MXR8"/>
<keyword evidence="4 7" id="KW-1133">Transmembrane helix</keyword>
<evidence type="ECO:0000256" key="3">
    <source>
        <dbReference type="ARBA" id="ARBA00022692"/>
    </source>
</evidence>
<proteinExistence type="predicted"/>
<feature type="transmembrane region" description="Helical" evidence="7">
    <location>
        <begin position="162"/>
        <end position="184"/>
    </location>
</feature>
<feature type="region of interest" description="Disordered" evidence="6">
    <location>
        <begin position="1"/>
        <end position="23"/>
    </location>
</feature>
<dbReference type="Gene3D" id="1.20.1250.20">
    <property type="entry name" value="MFS general substrate transporter like domains"/>
    <property type="match status" value="1"/>
</dbReference>
<evidence type="ECO:0000313" key="10">
    <source>
        <dbReference type="Proteomes" id="UP000297245"/>
    </source>
</evidence>
<dbReference type="Pfam" id="PF07690">
    <property type="entry name" value="MFS_1"/>
    <property type="match status" value="1"/>
</dbReference>
<evidence type="ECO:0000313" key="9">
    <source>
        <dbReference type="EMBL" id="THV07911.1"/>
    </source>
</evidence>
<dbReference type="PRINTS" id="PR01035">
    <property type="entry name" value="TCRTETA"/>
</dbReference>
<feature type="transmembrane region" description="Helical" evidence="7">
    <location>
        <begin position="427"/>
        <end position="451"/>
    </location>
</feature>
<dbReference type="GO" id="GO:0016020">
    <property type="term" value="C:membrane"/>
    <property type="evidence" value="ECO:0007669"/>
    <property type="project" value="UniProtKB-SubCell"/>
</dbReference>
<accession>A0A4S8MXR8</accession>
<evidence type="ECO:0000256" key="6">
    <source>
        <dbReference type="SAM" id="MobiDB-lite"/>
    </source>
</evidence>
<feature type="transmembrane region" description="Helical" evidence="7">
    <location>
        <begin position="130"/>
        <end position="150"/>
    </location>
</feature>
<dbReference type="GO" id="GO:0022857">
    <property type="term" value="F:transmembrane transporter activity"/>
    <property type="evidence" value="ECO:0007669"/>
    <property type="project" value="InterPro"/>
</dbReference>
<feature type="transmembrane region" description="Helical" evidence="7">
    <location>
        <begin position="401"/>
        <end position="421"/>
    </location>
</feature>
<name>A0A4S8MXR8_DENBC</name>
<keyword evidence="5 7" id="KW-0472">Membrane</keyword>
<sequence length="470" mass="51891">MTATTDTSQDQHDEENQPSRKRRRARTPLLYPQLATLCFLRILDPLNFTQIFPYINQLIADLGVAQDETKIGWYSGMVESAFALCQLIAIYPWAIASDGYGRRPVIIAGAFGLTIATLAFGFSQSFLGVLGARAMAGLFSGNVAVIPSVLCQITDSTNQSFAFSFFGLWWPFGSIIGPLIGGFFSNPVTNFPDQFGDSILFREYPYLLPCLLIAGMNCLGLVFSYFFLKETNQKANEPGLQDKHLCTRDLLSIPIIRTISESAFFLSFISTAFDVVFVLFCYSPIHSGGLALSVEGIGYALAISGGISAAFQLFFMPILLERLDHTKFYHFCMTIWPYVFLSMPLLNVFARWGVDPNGETVDIANLGLLWAGIITVLFAARVATLPYSINMLLVKRYTPAPSALGSVTGLVQFFICLSRALSPMLTSWAFTISVDIEIFGGYLWAFLIAVISLKGSMLSKRIVEEASKLR</sequence>
<dbReference type="PANTHER" id="PTHR23504:SF15">
    <property type="entry name" value="MAJOR FACILITATOR SUPERFAMILY (MFS) PROFILE DOMAIN-CONTAINING PROTEIN"/>
    <property type="match status" value="1"/>
</dbReference>
<feature type="transmembrane region" description="Helical" evidence="7">
    <location>
        <begin position="369"/>
        <end position="389"/>
    </location>
</feature>
<evidence type="ECO:0000256" key="7">
    <source>
        <dbReference type="SAM" id="Phobius"/>
    </source>
</evidence>
<comment type="subcellular location">
    <subcellularLocation>
        <location evidence="1">Membrane</location>
        <topology evidence="1">Multi-pass membrane protein</topology>
    </subcellularLocation>
</comment>